<dbReference type="EMBL" id="JAVKPH010000004">
    <property type="protein sequence ID" value="MDR5652053.1"/>
    <property type="molecule type" value="Genomic_DNA"/>
</dbReference>
<comment type="caution">
    <text evidence="1">The sequence shown here is derived from an EMBL/GenBank/DDBJ whole genome shotgun (WGS) entry which is preliminary data.</text>
</comment>
<evidence type="ECO:0000313" key="2">
    <source>
        <dbReference type="Proteomes" id="UP001247754"/>
    </source>
</evidence>
<dbReference type="Proteomes" id="UP001247754">
    <property type="component" value="Unassembled WGS sequence"/>
</dbReference>
<organism evidence="1 2">
    <name type="scientific">Ruixingdingia sedimenti</name>
    <dbReference type="NCBI Taxonomy" id="3073604"/>
    <lineage>
        <taxon>Bacteria</taxon>
        <taxon>Pseudomonadati</taxon>
        <taxon>Pseudomonadota</taxon>
        <taxon>Alphaproteobacteria</taxon>
        <taxon>Rhodobacterales</taxon>
        <taxon>Paracoccaceae</taxon>
        <taxon>Ruixingdingia</taxon>
    </lineage>
</organism>
<accession>A0ABU1F5A7</accession>
<gene>
    <name evidence="1" type="ORF">RGD00_05540</name>
</gene>
<proteinExistence type="predicted"/>
<sequence>MNITDLRDEIVSSDAKAAFDTIVDGFSAQADLSMNAHEQGFLNSLRIYRGGDYCFSAVPNDEWVLAYIRKPELRRGKLTPDSVLAVFPDARVTRQGEITLRIRDAATAGRWLDMIRAAG</sequence>
<evidence type="ECO:0008006" key="3">
    <source>
        <dbReference type="Google" id="ProtNLM"/>
    </source>
</evidence>
<protein>
    <recommendedName>
        <fullName evidence="3">DUF5655 domain-containing protein</fullName>
    </recommendedName>
</protein>
<dbReference type="RefSeq" id="WP_310456298.1">
    <property type="nucleotide sequence ID" value="NZ_JAVKPH010000004.1"/>
</dbReference>
<evidence type="ECO:0000313" key="1">
    <source>
        <dbReference type="EMBL" id="MDR5652053.1"/>
    </source>
</evidence>
<keyword evidence="2" id="KW-1185">Reference proteome</keyword>
<name>A0ABU1F5A7_9RHOB</name>
<reference evidence="1 2" key="1">
    <citation type="submission" date="2023-09" db="EMBL/GenBank/DDBJ databases">
        <title>Xinfangfangia sedmenti sp. nov., isolated the sedment.</title>
        <authorList>
            <person name="Xu L."/>
        </authorList>
    </citation>
    <scope>NUCLEOTIDE SEQUENCE [LARGE SCALE GENOMIC DNA]</scope>
    <source>
        <strain evidence="1 2">LG-4</strain>
    </source>
</reference>